<evidence type="ECO:0000256" key="3">
    <source>
        <dbReference type="ARBA" id="ARBA00022989"/>
    </source>
</evidence>
<protein>
    <recommendedName>
        <fullName evidence="6">Amino acid transporter transmembrane domain-containing protein</fullName>
    </recommendedName>
</protein>
<dbReference type="EMBL" id="CH991546">
    <property type="protein sequence ID" value="EDQ90898.1"/>
    <property type="molecule type" value="Genomic_DNA"/>
</dbReference>
<dbReference type="eggNOG" id="KOG1304">
    <property type="taxonomic scope" value="Eukaryota"/>
</dbReference>
<feature type="transmembrane region" description="Helical" evidence="5">
    <location>
        <begin position="341"/>
        <end position="360"/>
    </location>
</feature>
<dbReference type="PANTHER" id="PTHR22950:SF349">
    <property type="entry name" value="AMINO ACID TRANSPORTER TRANSMEMBRANE DOMAIN-CONTAINING PROTEIN"/>
    <property type="match status" value="1"/>
</dbReference>
<keyword evidence="3 5" id="KW-1133">Transmembrane helix</keyword>
<dbReference type="GO" id="GO:0003333">
    <property type="term" value="P:amino acid transmembrane transport"/>
    <property type="evidence" value="ECO:0000318"/>
    <property type="project" value="GO_Central"/>
</dbReference>
<dbReference type="Proteomes" id="UP000001357">
    <property type="component" value="Unassembled WGS sequence"/>
</dbReference>
<dbReference type="GO" id="GO:0005774">
    <property type="term" value="C:vacuolar membrane"/>
    <property type="evidence" value="ECO:0000318"/>
    <property type="project" value="GO_Central"/>
</dbReference>
<dbReference type="STRING" id="81824.A9UUG7"/>
<feature type="transmembrane region" description="Helical" evidence="5">
    <location>
        <begin position="20"/>
        <end position="45"/>
    </location>
</feature>
<evidence type="ECO:0000313" key="7">
    <source>
        <dbReference type="EMBL" id="EDQ90898.1"/>
    </source>
</evidence>
<feature type="transmembrane region" description="Helical" evidence="5">
    <location>
        <begin position="163"/>
        <end position="186"/>
    </location>
</feature>
<dbReference type="FunCoup" id="A9UUG7">
    <property type="interactions" value="640"/>
</dbReference>
<feature type="non-terminal residue" evidence="7">
    <location>
        <position position="389"/>
    </location>
</feature>
<feature type="transmembrane region" description="Helical" evidence="5">
    <location>
        <begin position="192"/>
        <end position="214"/>
    </location>
</feature>
<evidence type="ECO:0000256" key="1">
    <source>
        <dbReference type="ARBA" id="ARBA00004141"/>
    </source>
</evidence>
<feature type="transmembrane region" description="Helical" evidence="5">
    <location>
        <begin position="128"/>
        <end position="151"/>
    </location>
</feature>
<dbReference type="InterPro" id="IPR013057">
    <property type="entry name" value="AA_transpt_TM"/>
</dbReference>
<evidence type="ECO:0000259" key="6">
    <source>
        <dbReference type="Pfam" id="PF01490"/>
    </source>
</evidence>
<comment type="subcellular location">
    <subcellularLocation>
        <location evidence="1">Membrane</location>
        <topology evidence="1">Multi-pass membrane protein</topology>
    </subcellularLocation>
</comment>
<proteinExistence type="predicted"/>
<dbReference type="KEGG" id="mbr:MONBRDRAFT_1039"/>
<keyword evidence="2 5" id="KW-0812">Transmembrane</keyword>
<reference evidence="7 8" key="1">
    <citation type="journal article" date="2008" name="Nature">
        <title>The genome of the choanoflagellate Monosiga brevicollis and the origin of metazoans.</title>
        <authorList>
            <consortium name="JGI Sequencing"/>
            <person name="King N."/>
            <person name="Westbrook M.J."/>
            <person name="Young S.L."/>
            <person name="Kuo A."/>
            <person name="Abedin M."/>
            <person name="Chapman J."/>
            <person name="Fairclough S."/>
            <person name="Hellsten U."/>
            <person name="Isogai Y."/>
            <person name="Letunic I."/>
            <person name="Marr M."/>
            <person name="Pincus D."/>
            <person name="Putnam N."/>
            <person name="Rokas A."/>
            <person name="Wright K.J."/>
            <person name="Zuzow R."/>
            <person name="Dirks W."/>
            <person name="Good M."/>
            <person name="Goodstein D."/>
            <person name="Lemons D."/>
            <person name="Li W."/>
            <person name="Lyons J.B."/>
            <person name="Morris A."/>
            <person name="Nichols S."/>
            <person name="Richter D.J."/>
            <person name="Salamov A."/>
            <person name="Bork P."/>
            <person name="Lim W.A."/>
            <person name="Manning G."/>
            <person name="Miller W.T."/>
            <person name="McGinnis W."/>
            <person name="Shapiro H."/>
            <person name="Tjian R."/>
            <person name="Grigoriev I.V."/>
            <person name="Rokhsar D."/>
        </authorList>
    </citation>
    <scope>NUCLEOTIDE SEQUENCE [LARGE SCALE GENOMIC DNA]</scope>
    <source>
        <strain evidence="8">MX1 / ATCC 50154</strain>
    </source>
</reference>
<evidence type="ECO:0000256" key="4">
    <source>
        <dbReference type="ARBA" id="ARBA00023136"/>
    </source>
</evidence>
<name>A9UUG7_MONBE</name>
<dbReference type="AlphaFoldDB" id="A9UUG7"/>
<dbReference type="RefSeq" id="XP_001744195.1">
    <property type="nucleotide sequence ID" value="XM_001744143.1"/>
</dbReference>
<dbReference type="InParanoid" id="A9UUG7"/>
<feature type="domain" description="Amino acid transporter transmembrane" evidence="6">
    <location>
        <begin position="2"/>
        <end position="389"/>
    </location>
</feature>
<dbReference type="PANTHER" id="PTHR22950">
    <property type="entry name" value="AMINO ACID TRANSPORTER"/>
    <property type="match status" value="1"/>
</dbReference>
<evidence type="ECO:0000256" key="2">
    <source>
        <dbReference type="ARBA" id="ARBA00022692"/>
    </source>
</evidence>
<feature type="transmembrane region" description="Helical" evidence="5">
    <location>
        <begin position="272"/>
        <end position="297"/>
    </location>
</feature>
<sequence length="389" mass="42349">SFFETNVNFLKGNIGAGFLSLPFAFAHAGYAGSIIYLLLIALIAVHCMHMLVKVKQHLADQGSTGYLSYADVRTIGRYGIYLVNFALLITQFGFCLVYILFIADHLNELDPAPLSLVLGLSFGLPTPLASSISVPAYALIVLPGAILLTWIRDFRTIAPTSIVATLCLIFSFIVIFGVYAIPPILYISLRCFVSQLPIFFGNSIFAFESIGLVLPMENSMAEPERFATVINIGMSVVVILYVSFGALGYMVFGDAVQGSITLNLPDTPIFDSVKIALCIALFQSIAIQFFPAINVLERAYMPVVERNVRSRLQTPVQLGIRSIIMCICAGLAIGIPKLGLVISLIGSLGAALLALIFPPLMHMRTFWHEMGPVVKSKDIFITFFGVVGM</sequence>
<feature type="transmembrane region" description="Helical" evidence="5">
    <location>
        <begin position="226"/>
        <end position="252"/>
    </location>
</feature>
<dbReference type="GO" id="GO:0015179">
    <property type="term" value="F:L-amino acid transmembrane transporter activity"/>
    <property type="evidence" value="ECO:0000318"/>
    <property type="project" value="GO_Central"/>
</dbReference>
<dbReference type="OMA" id="INYDCGI"/>
<dbReference type="Pfam" id="PF01490">
    <property type="entry name" value="Aa_trans"/>
    <property type="match status" value="1"/>
</dbReference>
<organism evidence="7 8">
    <name type="scientific">Monosiga brevicollis</name>
    <name type="common">Choanoflagellate</name>
    <dbReference type="NCBI Taxonomy" id="81824"/>
    <lineage>
        <taxon>Eukaryota</taxon>
        <taxon>Choanoflagellata</taxon>
        <taxon>Craspedida</taxon>
        <taxon>Salpingoecidae</taxon>
        <taxon>Monosiga</taxon>
    </lineage>
</organism>
<accession>A9UUG7</accession>
<dbReference type="GeneID" id="5889571"/>
<evidence type="ECO:0000313" key="8">
    <source>
        <dbReference type="Proteomes" id="UP000001357"/>
    </source>
</evidence>
<feature type="transmembrane region" description="Helical" evidence="5">
    <location>
        <begin position="78"/>
        <end position="103"/>
    </location>
</feature>
<evidence type="ECO:0000256" key="5">
    <source>
        <dbReference type="SAM" id="Phobius"/>
    </source>
</evidence>
<gene>
    <name evidence="7" type="ORF">MONBRDRAFT_1039</name>
</gene>
<feature type="non-terminal residue" evidence="7">
    <location>
        <position position="1"/>
    </location>
</feature>
<feature type="transmembrane region" description="Helical" evidence="5">
    <location>
        <begin position="318"/>
        <end position="335"/>
    </location>
</feature>
<keyword evidence="8" id="KW-1185">Reference proteome</keyword>
<keyword evidence="4 5" id="KW-0472">Membrane</keyword>